<dbReference type="Proteomes" id="UP000007113">
    <property type="component" value="Chromosome"/>
</dbReference>
<dbReference type="KEGG" id="gma:AciX8_2339"/>
<gene>
    <name evidence="2" type="ordered locus">AciX8_2339</name>
</gene>
<dbReference type="CDD" id="cd02199">
    <property type="entry name" value="YjgF_YER057c_UK114_like_1"/>
    <property type="match status" value="1"/>
</dbReference>
<dbReference type="HOGENOM" id="CLU_104845_0_1_0"/>
<dbReference type="EMBL" id="CP003130">
    <property type="protein sequence ID" value="AEU36656.1"/>
    <property type="molecule type" value="Genomic_DNA"/>
</dbReference>
<dbReference type="InterPro" id="IPR035959">
    <property type="entry name" value="RutC-like_sf"/>
</dbReference>
<protein>
    <submittedName>
        <fullName evidence="2">Endoribonuclease L-PSP</fullName>
    </submittedName>
</protein>
<dbReference type="Pfam" id="PF14588">
    <property type="entry name" value="YjgF_endoribonc"/>
    <property type="match status" value="1"/>
</dbReference>
<evidence type="ECO:0000313" key="2">
    <source>
        <dbReference type="EMBL" id="AEU36656.1"/>
    </source>
</evidence>
<reference evidence="2 3" key="1">
    <citation type="submission" date="2011-11" db="EMBL/GenBank/DDBJ databases">
        <title>Complete sequence of Granulicella mallensis MP5ACTX8.</title>
        <authorList>
            <consortium name="US DOE Joint Genome Institute"/>
            <person name="Lucas S."/>
            <person name="Copeland A."/>
            <person name="Lapidus A."/>
            <person name="Cheng J.-F."/>
            <person name="Goodwin L."/>
            <person name="Pitluck S."/>
            <person name="Peters L."/>
            <person name="Lu M."/>
            <person name="Detter J.C."/>
            <person name="Han C."/>
            <person name="Tapia R."/>
            <person name="Land M."/>
            <person name="Hauser L."/>
            <person name="Kyrpides N."/>
            <person name="Ivanova N."/>
            <person name="Mikhailova N."/>
            <person name="Pagani I."/>
            <person name="Rawat S."/>
            <person name="Mannisto M."/>
            <person name="Haggblom M."/>
            <person name="Woyke T."/>
        </authorList>
    </citation>
    <scope>NUCLEOTIDE SEQUENCE [LARGE SCALE GENOMIC DNA]</scope>
    <source>
        <strain evidence="3">ATCC BAA-1857 / DSM 23137 / MP5ACTX8</strain>
    </source>
</reference>
<evidence type="ECO:0000259" key="1">
    <source>
        <dbReference type="Pfam" id="PF14588"/>
    </source>
</evidence>
<dbReference type="eggNOG" id="COG0251">
    <property type="taxonomic scope" value="Bacteria"/>
</dbReference>
<dbReference type="AlphaFoldDB" id="G8NX42"/>
<organism evidence="2 3">
    <name type="scientific">Granulicella mallensis (strain ATCC BAA-1857 / DSM 23137 / MP5ACTX8)</name>
    <dbReference type="NCBI Taxonomy" id="682795"/>
    <lineage>
        <taxon>Bacteria</taxon>
        <taxon>Pseudomonadati</taxon>
        <taxon>Acidobacteriota</taxon>
        <taxon>Terriglobia</taxon>
        <taxon>Terriglobales</taxon>
        <taxon>Acidobacteriaceae</taxon>
        <taxon>Granulicella</taxon>
    </lineage>
</organism>
<feature type="domain" description="Endoribonuclease L-PSP/chorismate mutase-like" evidence="1">
    <location>
        <begin position="22"/>
        <end position="138"/>
    </location>
</feature>
<accession>G8NX42</accession>
<dbReference type="PANTHER" id="PTHR43760">
    <property type="entry name" value="ENDORIBONUCLEASE-RELATED"/>
    <property type="match status" value="1"/>
</dbReference>
<proteinExistence type="predicted"/>
<dbReference type="Gene3D" id="3.30.1330.40">
    <property type="entry name" value="RutC-like"/>
    <property type="match status" value="1"/>
</dbReference>
<dbReference type="PANTHER" id="PTHR43760:SF1">
    <property type="entry name" value="ENDORIBONUCLEASE L-PSP_CHORISMATE MUTASE-LIKE DOMAIN-CONTAINING PROTEIN"/>
    <property type="match status" value="1"/>
</dbReference>
<name>G8NX42_GRAMM</name>
<evidence type="ECO:0000313" key="3">
    <source>
        <dbReference type="Proteomes" id="UP000007113"/>
    </source>
</evidence>
<dbReference type="InterPro" id="IPR013813">
    <property type="entry name" value="Endoribo_LPSP/chorism_mut-like"/>
</dbReference>
<sequence>MMNKMPCNLDTLKRETMNFTDRLTQLGLELPAPIDPLGSYKTVSISGSQLYVSGLGPFENGKPIIGVVGGDISLERAQEAARLTMLMILSCVNQAHGLDKIDRCSRLTVYVRADSSFTQHPKVANGASDLLLALFGPDKLPARSALGVHTLPMGIPVEIDSIFELK</sequence>
<dbReference type="SUPFAM" id="SSF55298">
    <property type="entry name" value="YjgF-like"/>
    <property type="match status" value="1"/>
</dbReference>
<keyword evidence="3" id="KW-1185">Reference proteome</keyword>